<dbReference type="STRING" id="3750.A0A498J877"/>
<evidence type="ECO:0000256" key="3">
    <source>
        <dbReference type="ARBA" id="ARBA00022676"/>
    </source>
</evidence>
<dbReference type="PANTHER" id="PTHR11062">
    <property type="entry name" value="EXOSTOSIN HEPARAN SULFATE GLYCOSYLTRANSFERASE -RELATED"/>
    <property type="match status" value="1"/>
</dbReference>
<reference evidence="7 8" key="1">
    <citation type="submission" date="2018-10" db="EMBL/GenBank/DDBJ databases">
        <title>A high-quality apple genome assembly.</title>
        <authorList>
            <person name="Hu J."/>
        </authorList>
    </citation>
    <scope>NUCLEOTIDE SEQUENCE [LARGE SCALE GENOMIC DNA]</scope>
    <source>
        <strain evidence="8">cv. HFTH1</strain>
        <tissue evidence="7">Young leaf</tissue>
    </source>
</reference>
<comment type="caution">
    <text evidence="7">The sequence shown here is derived from an EMBL/GenBank/DDBJ whole genome shotgun (WGS) entry which is preliminary data.</text>
</comment>
<dbReference type="InterPro" id="IPR040911">
    <property type="entry name" value="Exostosin_GT47"/>
</dbReference>
<evidence type="ECO:0000313" key="8">
    <source>
        <dbReference type="Proteomes" id="UP000290289"/>
    </source>
</evidence>
<sequence>MFDDFCPHLASNGLSQKTHNLSHSWYRTDPLMLELIFHRRMPKYPCLALDPQSADASTSHTTPTSTPSAIFTAPDYNSSSKQGLNLFDFLARDDPISWYRHMGQDHFLVLARPTMDFSQPLGNDPPLWGTSLLELPHFFNVIALTSGKSGNLFLNSSKSPKLHWLHHKRGVVDKHHKRGAVDGNGIENNPNIKRSIRNECENNTKANNATSNNNLGRFGSGGVGYTKLCNIVDCFHGICEHDSIRFMRPMLQASFCLQPLGDTPTRRSTFDSIVADYIPSTKAQYGRHLPEDQYGEFSVFIAKEGMVFKETRVLDVLRSIPRARVRRIREKALEKIPRVMYRRHGSSVGLRAKKDAFDLAIDSVLNKIKSRVPVQPRVFPQ</sequence>
<organism evidence="7 8">
    <name type="scientific">Malus domestica</name>
    <name type="common">Apple</name>
    <name type="synonym">Pyrus malus</name>
    <dbReference type="NCBI Taxonomy" id="3750"/>
    <lineage>
        <taxon>Eukaryota</taxon>
        <taxon>Viridiplantae</taxon>
        <taxon>Streptophyta</taxon>
        <taxon>Embryophyta</taxon>
        <taxon>Tracheophyta</taxon>
        <taxon>Spermatophyta</taxon>
        <taxon>Magnoliopsida</taxon>
        <taxon>eudicotyledons</taxon>
        <taxon>Gunneridae</taxon>
        <taxon>Pentapetalae</taxon>
        <taxon>rosids</taxon>
        <taxon>fabids</taxon>
        <taxon>Rosales</taxon>
        <taxon>Rosaceae</taxon>
        <taxon>Amygdaloideae</taxon>
        <taxon>Maleae</taxon>
        <taxon>Malus</taxon>
    </lineage>
</organism>
<dbReference type="InterPro" id="IPR004263">
    <property type="entry name" value="Exostosin"/>
</dbReference>
<keyword evidence="8" id="KW-1185">Reference proteome</keyword>
<keyword evidence="4" id="KW-0735">Signal-anchor</keyword>
<feature type="domain" description="Exostosin GT47" evidence="6">
    <location>
        <begin position="18"/>
        <end position="306"/>
    </location>
</feature>
<accession>A0A498J877</accession>
<dbReference type="EMBL" id="RDQH01000334">
    <property type="protein sequence ID" value="RXH91989.1"/>
    <property type="molecule type" value="Genomic_DNA"/>
</dbReference>
<evidence type="ECO:0000256" key="4">
    <source>
        <dbReference type="ARBA" id="ARBA00022968"/>
    </source>
</evidence>
<keyword evidence="3" id="KW-0328">Glycosyltransferase</keyword>
<comment type="subcellular location">
    <subcellularLocation>
        <location evidence="1">Golgi apparatus membrane</location>
        <topology evidence="1">Single-pass type II membrane protein</topology>
    </subcellularLocation>
</comment>
<evidence type="ECO:0000256" key="1">
    <source>
        <dbReference type="ARBA" id="ARBA00004323"/>
    </source>
</evidence>
<dbReference type="AlphaFoldDB" id="A0A498J877"/>
<dbReference type="Pfam" id="PF03016">
    <property type="entry name" value="Exostosin_GT47"/>
    <property type="match status" value="1"/>
</dbReference>
<gene>
    <name evidence="7" type="ORF">DVH24_021012</name>
</gene>
<evidence type="ECO:0000313" key="7">
    <source>
        <dbReference type="EMBL" id="RXH91989.1"/>
    </source>
</evidence>
<dbReference type="PANTHER" id="PTHR11062:SF58">
    <property type="entry name" value="XYLOGLUCAN GALACTOSYLTRANSFERASE GT19-RELATED"/>
    <property type="match status" value="1"/>
</dbReference>
<dbReference type="GO" id="GO:0016757">
    <property type="term" value="F:glycosyltransferase activity"/>
    <property type="evidence" value="ECO:0007669"/>
    <property type="project" value="UniProtKB-KW"/>
</dbReference>
<evidence type="ECO:0000259" key="6">
    <source>
        <dbReference type="Pfam" id="PF03016"/>
    </source>
</evidence>
<dbReference type="GO" id="GO:0000139">
    <property type="term" value="C:Golgi membrane"/>
    <property type="evidence" value="ECO:0007669"/>
    <property type="project" value="UniProtKB-SubCell"/>
</dbReference>
<evidence type="ECO:0000256" key="2">
    <source>
        <dbReference type="ARBA" id="ARBA00010271"/>
    </source>
</evidence>
<keyword evidence="5" id="KW-0333">Golgi apparatus</keyword>
<proteinExistence type="inferred from homology"/>
<evidence type="ECO:0000256" key="5">
    <source>
        <dbReference type="ARBA" id="ARBA00023034"/>
    </source>
</evidence>
<name>A0A498J877_MALDO</name>
<comment type="similarity">
    <text evidence="2">Belongs to the glycosyltransferase 47 family.</text>
</comment>
<protein>
    <recommendedName>
        <fullName evidence="6">Exostosin GT47 domain-containing protein</fullName>
    </recommendedName>
</protein>
<keyword evidence="3" id="KW-0808">Transferase</keyword>
<keyword evidence="4" id="KW-0812">Transmembrane</keyword>
<dbReference type="Proteomes" id="UP000290289">
    <property type="component" value="Chromosome 8"/>
</dbReference>